<accession>A0A6L5YER4</accession>
<evidence type="ECO:0000259" key="1">
    <source>
        <dbReference type="PROSITE" id="PS51462"/>
    </source>
</evidence>
<keyword evidence="3" id="KW-1185">Reference proteome</keyword>
<dbReference type="SUPFAM" id="SSF55811">
    <property type="entry name" value="Nudix"/>
    <property type="match status" value="1"/>
</dbReference>
<evidence type="ECO:0000313" key="2">
    <source>
        <dbReference type="EMBL" id="MST56719.1"/>
    </source>
</evidence>
<dbReference type="PROSITE" id="PS51462">
    <property type="entry name" value="NUDIX"/>
    <property type="match status" value="1"/>
</dbReference>
<dbReference type="GO" id="GO:0003824">
    <property type="term" value="F:catalytic activity"/>
    <property type="evidence" value="ECO:0007669"/>
    <property type="project" value="UniProtKB-ARBA"/>
</dbReference>
<reference evidence="2 3" key="1">
    <citation type="submission" date="2019-08" db="EMBL/GenBank/DDBJ databases">
        <title>In-depth cultivation of the pig gut microbiome towards novel bacterial diversity and tailored functional studies.</title>
        <authorList>
            <person name="Wylensek D."/>
            <person name="Hitch T.C.A."/>
            <person name="Clavel T."/>
        </authorList>
    </citation>
    <scope>NUCLEOTIDE SEQUENCE [LARGE SCALE GENOMIC DNA]</scope>
    <source>
        <strain evidence="2 3">WCA3-601-WT-6H</strain>
    </source>
</reference>
<gene>
    <name evidence="2" type="ORF">FYJ59_00375</name>
</gene>
<sequence length="185" mass="21640">MEIFDIVDEKGIPTGETIERTQAHEKGVRHRTAHIWIVREQDGKAQLLLQKRSAEKDSFPGRFDTSSAGHIQAGDEPEESAIRELHEELGIRAAKEDLTFAGRFDIQYEKEFYGKMFRDNEVAFVYMYTKPVDAKKLTLQKEEVESVEWFDMEELDAALQPPRDQRFCVPMEGFQIAKQWWESRR</sequence>
<feature type="domain" description="Nudix hydrolase" evidence="1">
    <location>
        <begin position="28"/>
        <end position="172"/>
    </location>
</feature>
<comment type="caution">
    <text evidence="2">The sequence shown here is derived from an EMBL/GenBank/DDBJ whole genome shotgun (WGS) entry which is preliminary data.</text>
</comment>
<dbReference type="Proteomes" id="UP000476055">
    <property type="component" value="Unassembled WGS sequence"/>
</dbReference>
<proteinExistence type="predicted"/>
<organism evidence="2 3">
    <name type="scientific">Waltera intestinalis</name>
    <dbReference type="NCBI Taxonomy" id="2606635"/>
    <lineage>
        <taxon>Bacteria</taxon>
        <taxon>Bacillati</taxon>
        <taxon>Bacillota</taxon>
        <taxon>Clostridia</taxon>
        <taxon>Lachnospirales</taxon>
        <taxon>Lachnospiraceae</taxon>
        <taxon>Waltera</taxon>
    </lineage>
</organism>
<dbReference type="RefSeq" id="WP_154494815.1">
    <property type="nucleotide sequence ID" value="NZ_VUMU01000001.1"/>
</dbReference>
<dbReference type="PANTHER" id="PTHR10885:SF0">
    <property type="entry name" value="ISOPENTENYL-DIPHOSPHATE DELTA-ISOMERASE"/>
    <property type="match status" value="1"/>
</dbReference>
<evidence type="ECO:0000313" key="3">
    <source>
        <dbReference type="Proteomes" id="UP000476055"/>
    </source>
</evidence>
<dbReference type="CDD" id="cd04692">
    <property type="entry name" value="NUDIX_Hydrolase"/>
    <property type="match status" value="1"/>
</dbReference>
<dbReference type="AlphaFoldDB" id="A0A6L5YER4"/>
<dbReference type="Pfam" id="PF00293">
    <property type="entry name" value="NUDIX"/>
    <property type="match status" value="1"/>
</dbReference>
<dbReference type="InterPro" id="IPR015797">
    <property type="entry name" value="NUDIX_hydrolase-like_dom_sf"/>
</dbReference>
<dbReference type="InterPro" id="IPR000086">
    <property type="entry name" value="NUDIX_hydrolase_dom"/>
</dbReference>
<dbReference type="Gene3D" id="3.90.79.10">
    <property type="entry name" value="Nucleoside Triphosphate Pyrophosphohydrolase"/>
    <property type="match status" value="1"/>
</dbReference>
<dbReference type="EMBL" id="VUMU01000001">
    <property type="protein sequence ID" value="MST56719.1"/>
    <property type="molecule type" value="Genomic_DNA"/>
</dbReference>
<protein>
    <submittedName>
        <fullName evidence="2">NUDIX domain-containing protein</fullName>
    </submittedName>
</protein>
<name>A0A6L5YER4_9FIRM</name>
<dbReference type="PANTHER" id="PTHR10885">
    <property type="entry name" value="ISOPENTENYL-DIPHOSPHATE DELTA-ISOMERASE"/>
    <property type="match status" value="1"/>
</dbReference>